<dbReference type="GO" id="GO:0004519">
    <property type="term" value="F:endonuclease activity"/>
    <property type="evidence" value="ECO:0007669"/>
    <property type="project" value="UniProtKB-KW"/>
</dbReference>
<protein>
    <submittedName>
        <fullName evidence="2">HNH endonuclease</fullName>
    </submittedName>
</protein>
<evidence type="ECO:0000259" key="1">
    <source>
        <dbReference type="Pfam" id="PF01844"/>
    </source>
</evidence>
<keyword evidence="2" id="KW-0255">Endonuclease</keyword>
<keyword evidence="2" id="KW-0540">Nuclease</keyword>
<dbReference type="Gene3D" id="1.10.30.50">
    <property type="match status" value="1"/>
</dbReference>
<dbReference type="RefSeq" id="WP_323295010.1">
    <property type="nucleotide sequence ID" value="NZ_JAYFUM010000001.1"/>
</dbReference>
<dbReference type="CDD" id="cd00085">
    <property type="entry name" value="HNHc"/>
    <property type="match status" value="1"/>
</dbReference>
<dbReference type="Proteomes" id="UP001302949">
    <property type="component" value="Unassembled WGS sequence"/>
</dbReference>
<evidence type="ECO:0000313" key="2">
    <source>
        <dbReference type="EMBL" id="MEA5137846.1"/>
    </source>
</evidence>
<dbReference type="InterPro" id="IPR003615">
    <property type="entry name" value="HNH_nuc"/>
</dbReference>
<gene>
    <name evidence="2" type="ORF">VB248_01800</name>
</gene>
<evidence type="ECO:0000313" key="3">
    <source>
        <dbReference type="Proteomes" id="UP001302949"/>
    </source>
</evidence>
<dbReference type="Pfam" id="PF01844">
    <property type="entry name" value="HNH"/>
    <property type="match status" value="1"/>
</dbReference>
<dbReference type="EMBL" id="JAYFUM010000001">
    <property type="protein sequence ID" value="MEA5137846.1"/>
    <property type="molecule type" value="Genomic_DNA"/>
</dbReference>
<feature type="domain" description="HNH" evidence="1">
    <location>
        <begin position="71"/>
        <end position="110"/>
    </location>
</feature>
<sequence length="290" mass="33800">MYKLNEKTLENAQQSKLDSLQQKVNHETSFSAKVSKAQALWDSKSSSQEGKKVFEKITQTLSEMCLSVKTCNYCEQNEANDIEHIFPKSFFPEKTFIWENYLLACKQCNSGYKLDKCFVIDDKDNIFFVKRGTEPAYKTMAFIDPRTEDPNDFLLLNTQTWTFEIKDNLSKTNQHKAEKTREILQLNDRDYLKEGRKSTANRLYNLLERLARINEAQSIQEIENILAPDDDIIDTSLSIQEIKEKALIQMQKVVQSTSHPSVWYAIKSVSSKVNPKWKRIFDVLPMLNNW</sequence>
<name>A0ABU5Q4U2_9BACT</name>
<comment type="caution">
    <text evidence="2">The sequence shown here is derived from an EMBL/GenBank/DDBJ whole genome shotgun (WGS) entry which is preliminary data.</text>
</comment>
<keyword evidence="2" id="KW-0378">Hydrolase</keyword>
<accession>A0ABU5Q4U2</accession>
<organism evidence="2 3">
    <name type="scientific">Arcicella rigui</name>
    <dbReference type="NCBI Taxonomy" id="797020"/>
    <lineage>
        <taxon>Bacteria</taxon>
        <taxon>Pseudomonadati</taxon>
        <taxon>Bacteroidota</taxon>
        <taxon>Cytophagia</taxon>
        <taxon>Cytophagales</taxon>
        <taxon>Flectobacillaceae</taxon>
        <taxon>Arcicella</taxon>
    </lineage>
</organism>
<dbReference type="InterPro" id="IPR002711">
    <property type="entry name" value="HNH"/>
</dbReference>
<proteinExistence type="predicted"/>
<reference evidence="2 3" key="1">
    <citation type="submission" date="2023-12" db="EMBL/GenBank/DDBJ databases">
        <title>Novel species of the genus Arcicella isolated from rivers.</title>
        <authorList>
            <person name="Lu H."/>
        </authorList>
    </citation>
    <scope>NUCLEOTIDE SEQUENCE [LARGE SCALE GENOMIC DNA]</scope>
    <source>
        <strain evidence="2 3">KCTC 23307</strain>
    </source>
</reference>
<keyword evidence="3" id="KW-1185">Reference proteome</keyword>